<evidence type="ECO:0000256" key="1">
    <source>
        <dbReference type="SAM" id="MobiDB-lite"/>
    </source>
</evidence>
<accession>A0ABV0X4B1</accession>
<organism evidence="2 3">
    <name type="scientific">Xenotaenia resolanae</name>
    <dbReference type="NCBI Taxonomy" id="208358"/>
    <lineage>
        <taxon>Eukaryota</taxon>
        <taxon>Metazoa</taxon>
        <taxon>Chordata</taxon>
        <taxon>Craniata</taxon>
        <taxon>Vertebrata</taxon>
        <taxon>Euteleostomi</taxon>
        <taxon>Actinopterygii</taxon>
        <taxon>Neopterygii</taxon>
        <taxon>Teleostei</taxon>
        <taxon>Neoteleostei</taxon>
        <taxon>Acanthomorphata</taxon>
        <taxon>Ovalentaria</taxon>
        <taxon>Atherinomorphae</taxon>
        <taxon>Cyprinodontiformes</taxon>
        <taxon>Goodeidae</taxon>
        <taxon>Xenotaenia</taxon>
    </lineage>
</organism>
<evidence type="ECO:0000313" key="3">
    <source>
        <dbReference type="Proteomes" id="UP001444071"/>
    </source>
</evidence>
<gene>
    <name evidence="2" type="ORF">XENORESO_014748</name>
</gene>
<reference evidence="2 3" key="1">
    <citation type="submission" date="2021-06" db="EMBL/GenBank/DDBJ databases">
        <authorList>
            <person name="Palmer J.M."/>
        </authorList>
    </citation>
    <scope>NUCLEOTIDE SEQUENCE [LARGE SCALE GENOMIC DNA]</scope>
    <source>
        <strain evidence="2 3">XR_2019</strain>
        <tissue evidence="2">Muscle</tissue>
    </source>
</reference>
<dbReference type="Proteomes" id="UP001444071">
    <property type="component" value="Unassembled WGS sequence"/>
</dbReference>
<feature type="region of interest" description="Disordered" evidence="1">
    <location>
        <begin position="1"/>
        <end position="68"/>
    </location>
</feature>
<sequence length="68" mass="7686">RHECESYNLTSQAEDDEENQDWATGSKRSRTKKGTPEGFVRSELTSSDEEESIRGVKLPDYPAAPKKL</sequence>
<dbReference type="EMBL" id="JAHRIM010084749">
    <property type="protein sequence ID" value="MEQ2276162.1"/>
    <property type="molecule type" value="Genomic_DNA"/>
</dbReference>
<comment type="caution">
    <text evidence="2">The sequence shown here is derived from an EMBL/GenBank/DDBJ whole genome shotgun (WGS) entry which is preliminary data.</text>
</comment>
<keyword evidence="3" id="KW-1185">Reference proteome</keyword>
<evidence type="ECO:0000313" key="2">
    <source>
        <dbReference type="EMBL" id="MEQ2276162.1"/>
    </source>
</evidence>
<protein>
    <submittedName>
        <fullName evidence="2">Uncharacterized protein</fullName>
    </submittedName>
</protein>
<name>A0ABV0X4B1_9TELE</name>
<feature type="non-terminal residue" evidence="2">
    <location>
        <position position="1"/>
    </location>
</feature>
<proteinExistence type="predicted"/>